<dbReference type="SMART" id="SM00256">
    <property type="entry name" value="FBOX"/>
    <property type="match status" value="1"/>
</dbReference>
<organism evidence="2 3">
    <name type="scientific">Genlisea aurea</name>
    <dbReference type="NCBI Taxonomy" id="192259"/>
    <lineage>
        <taxon>Eukaryota</taxon>
        <taxon>Viridiplantae</taxon>
        <taxon>Streptophyta</taxon>
        <taxon>Embryophyta</taxon>
        <taxon>Tracheophyta</taxon>
        <taxon>Spermatophyta</taxon>
        <taxon>Magnoliopsida</taxon>
        <taxon>eudicotyledons</taxon>
        <taxon>Gunneridae</taxon>
        <taxon>Pentapetalae</taxon>
        <taxon>asterids</taxon>
        <taxon>lamiids</taxon>
        <taxon>Lamiales</taxon>
        <taxon>Lentibulariaceae</taxon>
        <taxon>Genlisea</taxon>
    </lineage>
</organism>
<dbReference type="InterPro" id="IPR036047">
    <property type="entry name" value="F-box-like_dom_sf"/>
</dbReference>
<dbReference type="InterPro" id="IPR001810">
    <property type="entry name" value="F-box_dom"/>
</dbReference>
<protein>
    <recommendedName>
        <fullName evidence="1">F-box domain-containing protein</fullName>
    </recommendedName>
</protein>
<dbReference type="InterPro" id="IPR044207">
    <property type="entry name" value="At5g39250-like"/>
</dbReference>
<comment type="caution">
    <text evidence="2">The sequence shown here is derived from an EMBL/GenBank/DDBJ whole genome shotgun (WGS) entry which is preliminary data.</text>
</comment>
<keyword evidence="3" id="KW-1185">Reference proteome</keyword>
<proteinExistence type="predicted"/>
<dbReference type="AlphaFoldDB" id="S8ELU0"/>
<accession>S8ELU0</accession>
<dbReference type="SUPFAM" id="SSF81383">
    <property type="entry name" value="F-box domain"/>
    <property type="match status" value="1"/>
</dbReference>
<dbReference type="EMBL" id="AUSU01000366">
    <property type="protein sequence ID" value="EPS73637.1"/>
    <property type="molecule type" value="Genomic_DNA"/>
</dbReference>
<reference evidence="2 3" key="1">
    <citation type="journal article" date="2013" name="BMC Genomics">
        <title>The miniature genome of a carnivorous plant Genlisea aurea contains a low number of genes and short non-coding sequences.</title>
        <authorList>
            <person name="Leushkin E.V."/>
            <person name="Sutormin R.A."/>
            <person name="Nabieva E.R."/>
            <person name="Penin A.A."/>
            <person name="Kondrashov A.S."/>
            <person name="Logacheva M.D."/>
        </authorList>
    </citation>
    <scope>NUCLEOTIDE SEQUENCE [LARGE SCALE GENOMIC DNA]</scope>
</reference>
<dbReference type="Gene3D" id="1.20.1280.50">
    <property type="match status" value="1"/>
</dbReference>
<dbReference type="OrthoDB" id="192402at2759"/>
<dbReference type="PANTHER" id="PTHR47722">
    <property type="entry name" value="EXPRESSED PROTEIN"/>
    <property type="match status" value="1"/>
</dbReference>
<name>S8ELU0_9LAMI</name>
<feature type="domain" description="F-box" evidence="1">
    <location>
        <begin position="1"/>
        <end position="42"/>
    </location>
</feature>
<dbReference type="PANTHER" id="PTHR47722:SF1">
    <property type="entry name" value="F-BOX DOMAIN CONTAINING PROTEIN, EXPRESSED"/>
    <property type="match status" value="1"/>
</dbReference>
<evidence type="ECO:0000313" key="3">
    <source>
        <dbReference type="Proteomes" id="UP000015453"/>
    </source>
</evidence>
<sequence>MISEEILKLVFASLEAKELATCMLVSKSWHDLAKDDYLWKCLCTRRWPSICKKPSPPTSSYFRLYKSFYRCRRIRKLPPPPKLSFSDLEFYIDIWSEGEVLYSEAIPGPRLRKGSWDPPPAGISDALKFYLSSSDYKMTLPTQPRFNVPLGQTVTVSVFVGRNDDQRRRVACIINRSAFDYIDRSTHRAQAYYYLELSPAHPFVSGIRAWISLLFVEGGVEDGVGFMDVFGIELDFCDAADSEDQVLWLLDMLDWQ</sequence>
<dbReference type="PROSITE" id="PS50181">
    <property type="entry name" value="FBOX"/>
    <property type="match status" value="1"/>
</dbReference>
<dbReference type="Pfam" id="PF12937">
    <property type="entry name" value="F-box-like"/>
    <property type="match status" value="1"/>
</dbReference>
<dbReference type="Proteomes" id="UP000015453">
    <property type="component" value="Unassembled WGS sequence"/>
</dbReference>
<evidence type="ECO:0000313" key="2">
    <source>
        <dbReference type="EMBL" id="EPS73637.1"/>
    </source>
</evidence>
<evidence type="ECO:0000259" key="1">
    <source>
        <dbReference type="PROSITE" id="PS50181"/>
    </source>
</evidence>
<gene>
    <name evidence="2" type="ORF">M569_01120</name>
</gene>